<evidence type="ECO:0000313" key="2">
    <source>
        <dbReference type="Proteomes" id="UP000830768"/>
    </source>
</evidence>
<accession>A0ACD3Z6K6</accession>
<reference evidence="1" key="1">
    <citation type="submission" date="2021-11" db="EMBL/GenBank/DDBJ databases">
        <title>Fusarium solani-melongenae Genome sequencing and assembly.</title>
        <authorList>
            <person name="Xie S."/>
            <person name="Huang L."/>
            <person name="Zhang X."/>
        </authorList>
    </citation>
    <scope>NUCLEOTIDE SEQUENCE</scope>
    <source>
        <strain evidence="1">CRI 24-3</strain>
    </source>
</reference>
<keyword evidence="2" id="KW-1185">Reference proteome</keyword>
<gene>
    <name evidence="1" type="ORF">LCI18_007844</name>
</gene>
<organism evidence="1 2">
    <name type="scientific">Fusarium solani subsp. cucurbitae</name>
    <name type="common">Neocosmosporum cucurbitae</name>
    <dbReference type="NCBI Taxonomy" id="2747967"/>
    <lineage>
        <taxon>Eukaryota</taxon>
        <taxon>Fungi</taxon>
        <taxon>Dikarya</taxon>
        <taxon>Ascomycota</taxon>
        <taxon>Pezizomycotina</taxon>
        <taxon>Sordariomycetes</taxon>
        <taxon>Hypocreomycetidae</taxon>
        <taxon>Hypocreales</taxon>
        <taxon>Nectriaceae</taxon>
        <taxon>Fusarium</taxon>
        <taxon>Fusarium solani species complex</taxon>
    </lineage>
</organism>
<sequence length="297" mass="33989">MAHGENPLHTVEWRCLKCRQIPWNGREWPQNSANGLSIQHHESITALEASAAAGCFLCRIFYTRYLEKLENGRNDSISRLGPSDTCILYLGMNWGLGYNIGSVSLDLRGLRESDTYMDFPITPRRLALDTLDEDLEWMAKERIDPWIAECLTGIDHHQGCGLRKQQDDQSFELPTRLIEVDQIGSPVVRVKVSSEIQMEGQRLHYLALSYVWGKGNGPAKTTRLNVNQRKQQIDLSTLPQTIQDAIKITRAMGIEYLWVDAACIIQPRPISERTQKDKENIALRARLEEFEREVKLI</sequence>
<dbReference type="EMBL" id="CP090035">
    <property type="protein sequence ID" value="UPK96909.1"/>
    <property type="molecule type" value="Genomic_DNA"/>
</dbReference>
<proteinExistence type="predicted"/>
<evidence type="ECO:0000313" key="1">
    <source>
        <dbReference type="EMBL" id="UPK96909.1"/>
    </source>
</evidence>
<protein>
    <submittedName>
        <fullName evidence="1">Uncharacterized protein</fullName>
    </submittedName>
</protein>
<dbReference type="Proteomes" id="UP000830768">
    <property type="component" value="Chromosome 6"/>
</dbReference>
<name>A0ACD3Z6K6_FUSSC</name>